<keyword evidence="1" id="KW-0808">Transferase</keyword>
<evidence type="ECO:0000256" key="5">
    <source>
        <dbReference type="ARBA" id="ARBA00034545"/>
    </source>
</evidence>
<dbReference type="GO" id="GO:0030791">
    <property type="term" value="F:arsenite methyltransferase activity"/>
    <property type="evidence" value="ECO:0007669"/>
    <property type="project" value="UniProtKB-EC"/>
</dbReference>
<evidence type="ECO:0000313" key="10">
    <source>
        <dbReference type="EMBL" id="PGH14088.1"/>
    </source>
</evidence>
<dbReference type="EMBL" id="PDNA01000097">
    <property type="protein sequence ID" value="PGH14088.1"/>
    <property type="molecule type" value="Genomic_DNA"/>
</dbReference>
<dbReference type="Proteomes" id="UP000224634">
    <property type="component" value="Unassembled WGS sequence"/>
</dbReference>
<comment type="catalytic activity">
    <reaction evidence="8">
        <text>arsenic triglutathione + 3 [thioredoxin]-dithiol + 3 S-adenosyl-L-methionine = trimethylarsine + 3 [thioredoxin]-disulfide + 3 glutathione + 3 S-adenosyl-L-homocysteine + 3 H(+)</text>
        <dbReference type="Rhea" id="RHEA:69432"/>
        <dbReference type="Rhea" id="RHEA-COMP:10698"/>
        <dbReference type="Rhea" id="RHEA-COMP:10700"/>
        <dbReference type="ChEBI" id="CHEBI:15378"/>
        <dbReference type="ChEBI" id="CHEBI:27130"/>
        <dbReference type="ChEBI" id="CHEBI:29950"/>
        <dbReference type="ChEBI" id="CHEBI:50058"/>
        <dbReference type="ChEBI" id="CHEBI:57856"/>
        <dbReference type="ChEBI" id="CHEBI:57925"/>
        <dbReference type="ChEBI" id="CHEBI:59789"/>
        <dbReference type="ChEBI" id="CHEBI:183640"/>
        <dbReference type="EC" id="2.1.1.137"/>
    </reaction>
</comment>
<name>A0A2B7XZV1_POLH7</name>
<dbReference type="CDD" id="cd02440">
    <property type="entry name" value="AdoMet_MTases"/>
    <property type="match status" value="1"/>
</dbReference>
<dbReference type="InterPro" id="IPR025714">
    <property type="entry name" value="Methyltranfer_dom"/>
</dbReference>
<dbReference type="InterPro" id="IPR026669">
    <property type="entry name" value="Arsenite_MeTrfase-like"/>
</dbReference>
<evidence type="ECO:0000256" key="2">
    <source>
        <dbReference type="ARBA" id="ARBA00022691"/>
    </source>
</evidence>
<comment type="catalytic activity">
    <reaction evidence="6">
        <text>arsenic triglutathione + [thioredoxin]-dithiol + S-adenosyl-L-methionine + 2 H2O = methylarsonous acid + [thioredoxin]-disulfide + 3 glutathione + S-adenosyl-L-homocysteine + H(+)</text>
        <dbReference type="Rhea" id="RHEA:69460"/>
        <dbReference type="Rhea" id="RHEA-COMP:10698"/>
        <dbReference type="Rhea" id="RHEA-COMP:10700"/>
        <dbReference type="ChEBI" id="CHEBI:15377"/>
        <dbReference type="ChEBI" id="CHEBI:15378"/>
        <dbReference type="ChEBI" id="CHEBI:17826"/>
        <dbReference type="ChEBI" id="CHEBI:29950"/>
        <dbReference type="ChEBI" id="CHEBI:50058"/>
        <dbReference type="ChEBI" id="CHEBI:57856"/>
        <dbReference type="ChEBI" id="CHEBI:57925"/>
        <dbReference type="ChEBI" id="CHEBI:59789"/>
        <dbReference type="ChEBI" id="CHEBI:183640"/>
        <dbReference type="EC" id="2.1.1.137"/>
    </reaction>
</comment>
<comment type="catalytic activity">
    <reaction evidence="7">
        <text>arsenic triglutathione + 2 [thioredoxin]-dithiol + 2 S-adenosyl-L-methionine + H2O = dimethylarsinous acid + 2 [thioredoxin]-disulfide + 3 glutathione + 2 S-adenosyl-L-homocysteine + 2 H(+)</text>
        <dbReference type="Rhea" id="RHEA:69464"/>
        <dbReference type="Rhea" id="RHEA-COMP:10698"/>
        <dbReference type="Rhea" id="RHEA-COMP:10700"/>
        <dbReference type="ChEBI" id="CHEBI:15377"/>
        <dbReference type="ChEBI" id="CHEBI:15378"/>
        <dbReference type="ChEBI" id="CHEBI:23808"/>
        <dbReference type="ChEBI" id="CHEBI:29950"/>
        <dbReference type="ChEBI" id="CHEBI:50058"/>
        <dbReference type="ChEBI" id="CHEBI:57856"/>
        <dbReference type="ChEBI" id="CHEBI:57925"/>
        <dbReference type="ChEBI" id="CHEBI:59789"/>
        <dbReference type="ChEBI" id="CHEBI:183640"/>
        <dbReference type="EC" id="2.1.1.137"/>
    </reaction>
</comment>
<comment type="similarity">
    <text evidence="3">Belongs to the methyltransferase superfamily. Arsenite methyltransferase family.</text>
</comment>
<gene>
    <name evidence="10" type="ORF">AJ80_06092</name>
</gene>
<keyword evidence="2" id="KW-0949">S-adenosyl-L-methionine</keyword>
<evidence type="ECO:0000256" key="8">
    <source>
        <dbReference type="ARBA" id="ARBA00048428"/>
    </source>
</evidence>
<proteinExistence type="inferred from homology"/>
<sequence>MDSQDTYSLVQKSYEQIANNRDAADNQGPSYEESVAMAFGYSVDELRSIPEKANLGLSCGNPLATANLKQGETVIDLGSGGGLDVLLAAEKVGAEGKAIGVDMTKKMLDLAHRNIEKAGVKNASFIEASITSIPLPDATADCIISNCVINLVPEAEKHLVFKEMYRLLKPGGRAVFSDILARKELTKEIKENLALYVGCIAGASQVSEYQTYLGDAGFEVLRIQGSMPMEETRTF</sequence>
<reference evidence="10 11" key="1">
    <citation type="submission" date="2017-10" db="EMBL/GenBank/DDBJ databases">
        <title>Comparative genomics in systemic dimorphic fungi from Ajellomycetaceae.</title>
        <authorList>
            <person name="Munoz J.F."/>
            <person name="Mcewen J.G."/>
            <person name="Clay O.K."/>
            <person name="Cuomo C.A."/>
        </authorList>
    </citation>
    <scope>NUCLEOTIDE SEQUENCE [LARGE SCALE GENOMIC DNA]</scope>
    <source>
        <strain evidence="10 11">UAMH7299</strain>
    </source>
</reference>
<evidence type="ECO:0000256" key="3">
    <source>
        <dbReference type="ARBA" id="ARBA00034487"/>
    </source>
</evidence>
<dbReference type="SUPFAM" id="SSF53335">
    <property type="entry name" value="S-adenosyl-L-methionine-dependent methyltransferases"/>
    <property type="match status" value="1"/>
</dbReference>
<dbReference type="NCBIfam" id="NF008823">
    <property type="entry name" value="PRK11873.1"/>
    <property type="match status" value="1"/>
</dbReference>
<dbReference type="EC" id="2.1.1.137" evidence="4"/>
<dbReference type="Pfam" id="PF13847">
    <property type="entry name" value="Methyltransf_31"/>
    <property type="match status" value="1"/>
</dbReference>
<dbReference type="PANTHER" id="PTHR43675:SF8">
    <property type="entry name" value="ARSENITE METHYLTRANSFERASE"/>
    <property type="match status" value="1"/>
</dbReference>
<dbReference type="OrthoDB" id="10017101at2759"/>
<evidence type="ECO:0000256" key="4">
    <source>
        <dbReference type="ARBA" id="ARBA00034521"/>
    </source>
</evidence>
<comment type="caution">
    <text evidence="10">The sequence shown here is derived from an EMBL/GenBank/DDBJ whole genome shotgun (WGS) entry which is preliminary data.</text>
</comment>
<evidence type="ECO:0000256" key="1">
    <source>
        <dbReference type="ARBA" id="ARBA00022679"/>
    </source>
</evidence>
<accession>A0A2B7XZV1</accession>
<feature type="domain" description="Methyltransferase" evidence="9">
    <location>
        <begin position="69"/>
        <end position="217"/>
    </location>
</feature>
<dbReference type="Gene3D" id="3.40.50.150">
    <property type="entry name" value="Vaccinia Virus protein VP39"/>
    <property type="match status" value="1"/>
</dbReference>
<dbReference type="PANTHER" id="PTHR43675">
    <property type="entry name" value="ARSENITE METHYLTRANSFERASE"/>
    <property type="match status" value="1"/>
</dbReference>
<dbReference type="STRING" id="1447883.A0A2B7XZV1"/>
<evidence type="ECO:0000256" key="7">
    <source>
        <dbReference type="ARBA" id="ARBA00047943"/>
    </source>
</evidence>
<evidence type="ECO:0000313" key="11">
    <source>
        <dbReference type="Proteomes" id="UP000224634"/>
    </source>
</evidence>
<dbReference type="AlphaFoldDB" id="A0A2B7XZV1"/>
<protein>
    <recommendedName>
        <fullName evidence="5">Arsenite methyltransferase</fullName>
        <ecNumber evidence="4">2.1.1.137</ecNumber>
    </recommendedName>
</protein>
<keyword evidence="11" id="KW-1185">Reference proteome</keyword>
<evidence type="ECO:0000259" key="9">
    <source>
        <dbReference type="Pfam" id="PF13847"/>
    </source>
</evidence>
<organism evidence="10 11">
    <name type="scientific">Polytolypa hystricis (strain UAMH7299)</name>
    <dbReference type="NCBI Taxonomy" id="1447883"/>
    <lineage>
        <taxon>Eukaryota</taxon>
        <taxon>Fungi</taxon>
        <taxon>Dikarya</taxon>
        <taxon>Ascomycota</taxon>
        <taxon>Pezizomycotina</taxon>
        <taxon>Eurotiomycetes</taxon>
        <taxon>Eurotiomycetidae</taxon>
        <taxon>Onygenales</taxon>
        <taxon>Onygenales incertae sedis</taxon>
        <taxon>Polytolypa</taxon>
    </lineage>
</organism>
<dbReference type="InterPro" id="IPR029063">
    <property type="entry name" value="SAM-dependent_MTases_sf"/>
</dbReference>
<evidence type="ECO:0000256" key="6">
    <source>
        <dbReference type="ARBA" id="ARBA00047941"/>
    </source>
</evidence>